<dbReference type="RefSeq" id="XP_064855546.1">
    <property type="nucleotide sequence ID" value="XM_064999474.1"/>
</dbReference>
<comment type="caution">
    <text evidence="1">The sequence shown here is derived from an EMBL/GenBank/DDBJ whole genome shotgun (WGS) entry which is preliminary data.</text>
</comment>
<organism evidence="1 2">
    <name type="scientific">Saccharomycopsis crataegensis</name>
    <dbReference type="NCBI Taxonomy" id="43959"/>
    <lineage>
        <taxon>Eukaryota</taxon>
        <taxon>Fungi</taxon>
        <taxon>Dikarya</taxon>
        <taxon>Ascomycota</taxon>
        <taxon>Saccharomycotina</taxon>
        <taxon>Saccharomycetes</taxon>
        <taxon>Saccharomycopsidaceae</taxon>
        <taxon>Saccharomycopsis</taxon>
    </lineage>
</organism>
<gene>
    <name evidence="1" type="ORF">DASC09_058900</name>
</gene>
<accession>A0AAV5QVK2</accession>
<evidence type="ECO:0000313" key="1">
    <source>
        <dbReference type="EMBL" id="GMM38551.1"/>
    </source>
</evidence>
<evidence type="ECO:0008006" key="3">
    <source>
        <dbReference type="Google" id="ProtNLM"/>
    </source>
</evidence>
<dbReference type="Proteomes" id="UP001360560">
    <property type="component" value="Unassembled WGS sequence"/>
</dbReference>
<dbReference type="AlphaFoldDB" id="A0AAV5QVK2"/>
<sequence length="542" mass="62729">MRSSIRIGLLRSMLESEWKRSVSVSWKQRRWVNPARYHSTSANEGTNNHQRVVDLIKKLQSYGASKDSNITHALNACGDLKLQKDHNEEMENLQDLLMSIVAKEKSLDKESILAKLTVLYGNSHNRCSKIIYLNVLIRCNLYFHRLHEAYTLTLGNLQQETKPPMISNGTLELMIANLLQQEYIDPAFKIAFDGSDHKLTSRIWNLMLFKGLSAGDINTRGLTWLWNQRIVKQSVTYLSNGSISRLADVFSTCPSSYSGKVYSVKSHFLKKNNLKMKNVFKSLLISYYNSFTDFKSSFVRIYETWSMKVKAIEYQDVNSPNNRYLPSMYGIWDFGLKASDFPQITESMRKYNSLDDFDKIFNVSSTTAYHDTEAPSLMGIARDLHQKSNEIPFLESSFPSLSTLLYNIYLSHVVDKKLEMRNLSRESFSILKLIDITGKATQRYRFTLNHESFTYLFKAALIDDGTDSLMYVLQFWKNYKQEMDKIHLSPVIANSILERIFQNGKLAENTAVYYQMIIEDLKRNGYEVTESFLNVLRSSLQR</sequence>
<reference evidence="1 2" key="1">
    <citation type="journal article" date="2023" name="Elife">
        <title>Identification of key yeast species and microbe-microbe interactions impacting larval growth of Drosophila in the wild.</title>
        <authorList>
            <person name="Mure A."/>
            <person name="Sugiura Y."/>
            <person name="Maeda R."/>
            <person name="Honda K."/>
            <person name="Sakurai N."/>
            <person name="Takahashi Y."/>
            <person name="Watada M."/>
            <person name="Katoh T."/>
            <person name="Gotoh A."/>
            <person name="Gotoh Y."/>
            <person name="Taniguchi I."/>
            <person name="Nakamura K."/>
            <person name="Hayashi T."/>
            <person name="Katayama T."/>
            <person name="Uemura T."/>
            <person name="Hattori Y."/>
        </authorList>
    </citation>
    <scope>NUCLEOTIDE SEQUENCE [LARGE SCALE GENOMIC DNA]</scope>
    <source>
        <strain evidence="1 2">SC-9</strain>
    </source>
</reference>
<proteinExistence type="predicted"/>
<keyword evidence="2" id="KW-1185">Reference proteome</keyword>
<evidence type="ECO:0000313" key="2">
    <source>
        <dbReference type="Proteomes" id="UP001360560"/>
    </source>
</evidence>
<name>A0AAV5QVK2_9ASCO</name>
<dbReference type="GeneID" id="90076539"/>
<dbReference type="EMBL" id="BTFZ01000020">
    <property type="protein sequence ID" value="GMM38551.1"/>
    <property type="molecule type" value="Genomic_DNA"/>
</dbReference>
<protein>
    <recommendedName>
        <fullName evidence="3">ATPase expression protein 2, mitochondrial</fullName>
    </recommendedName>
</protein>